<evidence type="ECO:0000256" key="2">
    <source>
        <dbReference type="ARBA" id="ARBA00022723"/>
    </source>
</evidence>
<dbReference type="InterPro" id="IPR002401">
    <property type="entry name" value="Cyt_P450_E_grp-I"/>
</dbReference>
<dbReference type="EMBL" id="ABJB010075963">
    <property type="status" value="NOT_ANNOTATED_CDS"/>
    <property type="molecule type" value="Genomic_DNA"/>
</dbReference>
<dbReference type="OrthoDB" id="1055148at2759"/>
<evidence type="ECO:0000313" key="7">
    <source>
        <dbReference type="EMBL" id="EEC16903.1"/>
    </source>
</evidence>
<dbReference type="InterPro" id="IPR050182">
    <property type="entry name" value="Cytochrome_P450_fam2"/>
</dbReference>
<evidence type="ECO:0000256" key="1">
    <source>
        <dbReference type="ARBA" id="ARBA00010617"/>
    </source>
</evidence>
<dbReference type="EnsemblMetazoa" id="ISCW012594-RA">
    <property type="protein sequence ID" value="ISCW012594-PA"/>
    <property type="gene ID" value="ISCW012594"/>
</dbReference>
<evidence type="ECO:0000313" key="9">
    <source>
        <dbReference type="Proteomes" id="UP000001555"/>
    </source>
</evidence>
<sequence length="203" mass="23211">MLDFFVAGTASSAATISCIIYHCANQPDTLQAKIYGEIDRVVGSCNTPTWEDHQAMLLYTMAVIWEMQRWKTLNPFNLPRLAEEDVSLNGYRIPKGTVVLANFWAVHFDPKYWKNPEEFDPYRFLTHDESALLSKPEYLLTFSIGKRMCPGELLATVDVFLCVTTLLQKFRVLPEEGTSFSVATDHYTDLLAKRLCFLSRLPE</sequence>
<dbReference type="SUPFAM" id="SSF48264">
    <property type="entry name" value="Cytochrome P450"/>
    <property type="match status" value="1"/>
</dbReference>
<dbReference type="EMBL" id="DS913843">
    <property type="protein sequence ID" value="EEC16903.1"/>
    <property type="molecule type" value="Genomic_DNA"/>
</dbReference>
<dbReference type="PaxDb" id="6945-B7QDI1"/>
<dbReference type="GO" id="GO:0006805">
    <property type="term" value="P:xenobiotic metabolic process"/>
    <property type="evidence" value="ECO:0000318"/>
    <property type="project" value="GO_Central"/>
</dbReference>
<dbReference type="VEuPathDB" id="VectorBase:ISCW012594"/>
<comment type="similarity">
    <text evidence="1 6">Belongs to the cytochrome P450 family.</text>
</comment>
<dbReference type="FunFam" id="1.10.630.10:FF:000449">
    <property type="entry name" value="Cytochrome P-450 IIC5, putative"/>
    <property type="match status" value="1"/>
</dbReference>
<dbReference type="HOGENOM" id="CLU_001570_22_2_1"/>
<keyword evidence="4 6" id="KW-0503">Monooxygenase</keyword>
<keyword evidence="3 5" id="KW-0408">Iron</keyword>
<dbReference type="PRINTS" id="PR00385">
    <property type="entry name" value="P450"/>
</dbReference>
<keyword evidence="9" id="KW-1185">Reference proteome</keyword>
<dbReference type="GO" id="GO:0016712">
    <property type="term" value="F:oxidoreductase activity, acting on paired donors, with incorporation or reduction of molecular oxygen, reduced flavin or flavoprotein as one donor, and incorporation of one atom of oxygen"/>
    <property type="evidence" value="ECO:0000318"/>
    <property type="project" value="GO_Central"/>
</dbReference>
<dbReference type="InterPro" id="IPR017972">
    <property type="entry name" value="Cyt_P450_CS"/>
</dbReference>
<keyword evidence="6 7" id="KW-0560">Oxidoreductase</keyword>
<reference evidence="7 9" key="1">
    <citation type="submission" date="2008-03" db="EMBL/GenBank/DDBJ databases">
        <title>Annotation of Ixodes scapularis.</title>
        <authorList>
            <consortium name="Ixodes scapularis Genome Project Consortium"/>
            <person name="Caler E."/>
            <person name="Hannick L.I."/>
            <person name="Bidwell S."/>
            <person name="Joardar V."/>
            <person name="Thiagarajan M."/>
            <person name="Amedeo P."/>
            <person name="Galinsky K.J."/>
            <person name="Schobel S."/>
            <person name="Inman J."/>
            <person name="Hostetler J."/>
            <person name="Miller J."/>
            <person name="Hammond M."/>
            <person name="Megy K."/>
            <person name="Lawson D."/>
            <person name="Kodira C."/>
            <person name="Sutton G."/>
            <person name="Meyer J."/>
            <person name="Hill C.A."/>
            <person name="Birren B."/>
            <person name="Nene V."/>
            <person name="Collins F."/>
            <person name="Alarcon-Chaidez F."/>
            <person name="Wikel S."/>
            <person name="Strausberg R."/>
        </authorList>
    </citation>
    <scope>NUCLEOTIDE SEQUENCE [LARGE SCALE GENOMIC DNA]</scope>
    <source>
        <strain evidence="9">Wikel</strain>
        <strain evidence="7">Wikel colony</strain>
    </source>
</reference>
<dbReference type="PROSITE" id="PS00086">
    <property type="entry name" value="CYTOCHROME_P450"/>
    <property type="match status" value="1"/>
</dbReference>
<dbReference type="GO" id="GO:0006082">
    <property type="term" value="P:organic acid metabolic process"/>
    <property type="evidence" value="ECO:0000318"/>
    <property type="project" value="GO_Central"/>
</dbReference>
<name>B7QDI1_IXOSC</name>
<protein>
    <submittedName>
        <fullName evidence="7 8">Cytochrome P-450 IIC5, putative</fullName>
        <ecNumber evidence="7">1.14.14.1</ecNumber>
    </submittedName>
</protein>
<accession>B7QDI1</accession>
<evidence type="ECO:0000256" key="6">
    <source>
        <dbReference type="RuleBase" id="RU000461"/>
    </source>
</evidence>
<dbReference type="InterPro" id="IPR036396">
    <property type="entry name" value="Cyt_P450_sf"/>
</dbReference>
<feature type="binding site" description="axial binding residue" evidence="5">
    <location>
        <position position="149"/>
    </location>
    <ligand>
        <name>heme</name>
        <dbReference type="ChEBI" id="CHEBI:30413"/>
    </ligand>
    <ligandPart>
        <name>Fe</name>
        <dbReference type="ChEBI" id="CHEBI:18248"/>
    </ligandPart>
</feature>
<dbReference type="InterPro" id="IPR001128">
    <property type="entry name" value="Cyt_P450"/>
</dbReference>
<comment type="cofactor">
    <cofactor evidence="5">
        <name>heme</name>
        <dbReference type="ChEBI" id="CHEBI:30413"/>
    </cofactor>
</comment>
<dbReference type="EMBL" id="ABJB010351943">
    <property type="status" value="NOT_ANNOTATED_CDS"/>
    <property type="molecule type" value="Genomic_DNA"/>
</dbReference>
<dbReference type="InParanoid" id="B7QDI1"/>
<dbReference type="PRINTS" id="PR00463">
    <property type="entry name" value="EP450I"/>
</dbReference>
<dbReference type="Pfam" id="PF00067">
    <property type="entry name" value="p450"/>
    <property type="match status" value="1"/>
</dbReference>
<dbReference type="EC" id="1.14.14.1" evidence="7"/>
<dbReference type="VEuPathDB" id="VectorBase:ISCP_020418"/>
<dbReference type="EMBL" id="ABJB010615967">
    <property type="status" value="NOT_ANNOTATED_CDS"/>
    <property type="molecule type" value="Genomic_DNA"/>
</dbReference>
<dbReference type="GO" id="GO:0005737">
    <property type="term" value="C:cytoplasm"/>
    <property type="evidence" value="ECO:0000318"/>
    <property type="project" value="GO_Central"/>
</dbReference>
<proteinExistence type="inferred from homology"/>
<evidence type="ECO:0000256" key="4">
    <source>
        <dbReference type="ARBA" id="ARBA00023033"/>
    </source>
</evidence>
<evidence type="ECO:0000256" key="5">
    <source>
        <dbReference type="PIRSR" id="PIRSR602401-1"/>
    </source>
</evidence>
<reference evidence="8" key="2">
    <citation type="submission" date="2020-05" db="UniProtKB">
        <authorList>
            <consortium name="EnsemblMetazoa"/>
        </authorList>
    </citation>
    <scope>IDENTIFICATION</scope>
    <source>
        <strain evidence="8">wikel</strain>
    </source>
</reference>
<dbReference type="GO" id="GO:0020037">
    <property type="term" value="F:heme binding"/>
    <property type="evidence" value="ECO:0000318"/>
    <property type="project" value="GO_Central"/>
</dbReference>
<evidence type="ECO:0000313" key="8">
    <source>
        <dbReference type="EnsemblMetazoa" id="ISCW012594-PA"/>
    </source>
</evidence>
<dbReference type="PANTHER" id="PTHR24300">
    <property type="entry name" value="CYTOCHROME P450 508A4-RELATED"/>
    <property type="match status" value="1"/>
</dbReference>
<dbReference type="AlphaFoldDB" id="B7QDI1"/>
<gene>
    <name evidence="7" type="ORF">IscW_ISCW012594</name>
</gene>
<keyword evidence="5 6" id="KW-0349">Heme</keyword>
<evidence type="ECO:0000256" key="3">
    <source>
        <dbReference type="ARBA" id="ARBA00023004"/>
    </source>
</evidence>
<dbReference type="GO" id="GO:0005506">
    <property type="term" value="F:iron ion binding"/>
    <property type="evidence" value="ECO:0007669"/>
    <property type="project" value="InterPro"/>
</dbReference>
<dbReference type="VEuPathDB" id="VectorBase:ISCI012594"/>
<organism>
    <name type="scientific">Ixodes scapularis</name>
    <name type="common">Black-legged tick</name>
    <name type="synonym">Deer tick</name>
    <dbReference type="NCBI Taxonomy" id="6945"/>
    <lineage>
        <taxon>Eukaryota</taxon>
        <taxon>Metazoa</taxon>
        <taxon>Ecdysozoa</taxon>
        <taxon>Arthropoda</taxon>
        <taxon>Chelicerata</taxon>
        <taxon>Arachnida</taxon>
        <taxon>Acari</taxon>
        <taxon>Parasitiformes</taxon>
        <taxon>Ixodida</taxon>
        <taxon>Ixodoidea</taxon>
        <taxon>Ixodidae</taxon>
        <taxon>Ixodinae</taxon>
        <taxon>Ixodes</taxon>
    </lineage>
</organism>
<keyword evidence="2 5" id="KW-0479">Metal-binding</keyword>
<dbReference type="Proteomes" id="UP000001555">
    <property type="component" value="Unassembled WGS sequence"/>
</dbReference>
<dbReference type="Gene3D" id="1.10.630.10">
    <property type="entry name" value="Cytochrome P450"/>
    <property type="match status" value="1"/>
</dbReference>
<dbReference type="PANTHER" id="PTHR24300:SF375">
    <property type="entry name" value="CYTOCHROME P450 FAMILY"/>
    <property type="match status" value="1"/>
</dbReference>